<evidence type="ECO:0000313" key="4">
    <source>
        <dbReference type="Proteomes" id="UP000002931"/>
    </source>
</evidence>
<feature type="compositionally biased region" description="Low complexity" evidence="1">
    <location>
        <begin position="85"/>
        <end position="138"/>
    </location>
</feature>
<dbReference type="Proteomes" id="UP000002931">
    <property type="component" value="Unassembled WGS sequence"/>
</dbReference>
<dbReference type="RefSeq" id="WP_008327916.1">
    <property type="nucleotide sequence ID" value="NZ_CH902578.1"/>
</dbReference>
<reference evidence="3 4" key="1">
    <citation type="journal article" date="2010" name="J. Bacteriol.">
        <title>Genome sequences of Pelagibaca bermudensis HTCC2601T and Maritimibacter alkaliphilus HTCC2654T, the type strains of two marine Roseobacter genera.</title>
        <authorList>
            <person name="Thrash J.C."/>
            <person name="Cho J.C."/>
            <person name="Ferriera S."/>
            <person name="Johnson J."/>
            <person name="Vergin K.L."/>
            <person name="Giovannoni S.J."/>
        </authorList>
    </citation>
    <scope>NUCLEOTIDE SEQUENCE [LARGE SCALE GENOMIC DNA]</scope>
    <source>
        <strain evidence="3 4">HTCC2654</strain>
    </source>
</reference>
<feature type="region of interest" description="Disordered" evidence="1">
    <location>
        <begin position="85"/>
        <end position="209"/>
    </location>
</feature>
<dbReference type="HOGENOM" id="CLU_070816_1_0_5"/>
<gene>
    <name evidence="3" type="ORF">RB2654_01285</name>
</gene>
<feature type="compositionally biased region" description="Low complexity" evidence="1">
    <location>
        <begin position="189"/>
        <end position="202"/>
    </location>
</feature>
<keyword evidence="4" id="KW-1185">Reference proteome</keyword>
<feature type="region of interest" description="Disordered" evidence="1">
    <location>
        <begin position="274"/>
        <end position="298"/>
    </location>
</feature>
<comment type="caution">
    <text evidence="3">The sequence shown here is derived from an EMBL/GenBank/DDBJ whole genome shotgun (WGS) entry which is preliminary data.</text>
</comment>
<feature type="compositionally biased region" description="Polar residues" evidence="1">
    <location>
        <begin position="274"/>
        <end position="290"/>
    </location>
</feature>
<organism evidence="3 4">
    <name type="scientific">Maritimibacter alkaliphilus HTCC2654</name>
    <dbReference type="NCBI Taxonomy" id="314271"/>
    <lineage>
        <taxon>Bacteria</taxon>
        <taxon>Pseudomonadati</taxon>
        <taxon>Pseudomonadota</taxon>
        <taxon>Alphaproteobacteria</taxon>
        <taxon>Rhodobacterales</taxon>
        <taxon>Roseobacteraceae</taxon>
        <taxon>Maritimibacter</taxon>
    </lineage>
</organism>
<feature type="compositionally biased region" description="Basic and acidic residues" evidence="1">
    <location>
        <begin position="155"/>
        <end position="171"/>
    </location>
</feature>
<accession>A3VI94</accession>
<keyword evidence="2" id="KW-1133">Transmembrane helix</keyword>
<dbReference type="Gene3D" id="1.10.150.20">
    <property type="entry name" value="5' to 3' exonuclease, C-terminal subdomain"/>
    <property type="match status" value="1"/>
</dbReference>
<evidence type="ECO:0000256" key="1">
    <source>
        <dbReference type="SAM" id="MobiDB-lite"/>
    </source>
</evidence>
<proteinExistence type="predicted"/>
<feature type="transmembrane region" description="Helical" evidence="2">
    <location>
        <begin position="36"/>
        <end position="56"/>
    </location>
</feature>
<feature type="compositionally biased region" description="Low complexity" evidence="1">
    <location>
        <begin position="172"/>
        <end position="183"/>
    </location>
</feature>
<dbReference type="STRING" id="314271.RB2654_01285"/>
<feature type="transmembrane region" description="Helical" evidence="2">
    <location>
        <begin position="12"/>
        <end position="30"/>
    </location>
</feature>
<keyword evidence="3" id="KW-0830">Ubiquinone</keyword>
<keyword evidence="2" id="KW-0472">Membrane</keyword>
<sequence>MANNDGGLFSCRNTCWIVGGLLGLVVLLLINSPWIVAIIVGLVVAVAVALILQRLFCSDVPASSGMGTSAPASAAATSTTEPAAAAASSAGTGDMDAAAAKPAPAEEASAKAQAAEDAPGTETVADETAAPAAAQEAEPSPDPIIKPSTALPGQRELEAKKGDWKYEKEPSAKPAAKTKTAKTSKAETAKPAAAPVAAGEGPELLDGPKGGVADDLKLIKGVGPGIEKKLHDAGVFHYDQIAQWTDADIAVMDDKLSFRGRIKRDDWITQARQLASGEQTEFSKRASSSGLYDENKKK</sequence>
<dbReference type="AlphaFoldDB" id="A3VI94"/>
<evidence type="ECO:0000256" key="2">
    <source>
        <dbReference type="SAM" id="Phobius"/>
    </source>
</evidence>
<dbReference type="OrthoDB" id="9807941at2"/>
<keyword evidence="2" id="KW-0812">Transmembrane</keyword>
<name>A3VI94_9RHOB</name>
<dbReference type="eggNOG" id="COG3743">
    <property type="taxonomic scope" value="Bacteria"/>
</dbReference>
<dbReference type="EMBL" id="AAMT01000010">
    <property type="protein sequence ID" value="EAQ12093.1"/>
    <property type="molecule type" value="Genomic_DNA"/>
</dbReference>
<protein>
    <submittedName>
        <fullName evidence="3">NADH:ubiquinone oxidoreductase 41 kD complex I subunit</fullName>
    </submittedName>
</protein>
<evidence type="ECO:0000313" key="3">
    <source>
        <dbReference type="EMBL" id="EAQ12093.1"/>
    </source>
</evidence>